<organism evidence="2 3">
    <name type="scientific">Photorhabdus aegyptia</name>
    <dbReference type="NCBI Taxonomy" id="2805098"/>
    <lineage>
        <taxon>Bacteria</taxon>
        <taxon>Pseudomonadati</taxon>
        <taxon>Pseudomonadota</taxon>
        <taxon>Gammaproteobacteria</taxon>
        <taxon>Enterobacterales</taxon>
        <taxon>Morganellaceae</taxon>
        <taxon>Photorhabdus</taxon>
    </lineage>
</organism>
<dbReference type="PATRIC" id="fig|1393736.3.peg.2393"/>
<sequence>MFRFILIMILAGRLRHNRVLVLCIDVVTALAVWGTISGLNNWYVPVCIFVASIFVFTVIGYRNYFLPIRQHKVESVRIFRDSPFIYLTLMINQQGEQHAYSLPVKTPFGTVYQFYALYVYMKLADCLSQYARNLKQRKAQ</sequence>
<dbReference type="EMBL" id="JFGV01000032">
    <property type="protein sequence ID" value="EYU15076.1"/>
    <property type="molecule type" value="Genomic_DNA"/>
</dbReference>
<dbReference type="RefSeq" id="WP_036779057.1">
    <property type="nucleotide sequence ID" value="NZ_CAWLTM010000083.1"/>
</dbReference>
<accession>A0A022PHC5</accession>
<keyword evidence="1" id="KW-0472">Membrane</keyword>
<evidence type="ECO:0000256" key="1">
    <source>
        <dbReference type="SAM" id="Phobius"/>
    </source>
</evidence>
<name>A0A022PHC5_9GAMM</name>
<evidence type="ECO:0000313" key="2">
    <source>
        <dbReference type="EMBL" id="EYU15076.1"/>
    </source>
</evidence>
<dbReference type="AlphaFoldDB" id="A0A022PHC5"/>
<evidence type="ECO:0000313" key="3">
    <source>
        <dbReference type="Proteomes" id="UP000023464"/>
    </source>
</evidence>
<protein>
    <submittedName>
        <fullName evidence="2">Uncharacterized protein</fullName>
    </submittedName>
</protein>
<keyword evidence="1" id="KW-1133">Transmembrane helix</keyword>
<keyword evidence="3" id="KW-1185">Reference proteome</keyword>
<feature type="transmembrane region" description="Helical" evidence="1">
    <location>
        <begin position="42"/>
        <end position="61"/>
    </location>
</feature>
<proteinExistence type="predicted"/>
<keyword evidence="1" id="KW-0812">Transmembrane</keyword>
<gene>
    <name evidence="2" type="ORF">BA1DRAFT_02345</name>
</gene>
<reference evidence="2 3" key="1">
    <citation type="submission" date="2014-03" db="EMBL/GenBank/DDBJ databases">
        <title>Draft Genome of Photorhabdus luminescens BA1, an Egyptian Isolate.</title>
        <authorList>
            <person name="Ghazal S."/>
            <person name="Hurst S.G.IV."/>
            <person name="Morris K."/>
            <person name="Thomas K."/>
            <person name="Tisa L.S."/>
        </authorList>
    </citation>
    <scope>NUCLEOTIDE SEQUENCE [LARGE SCALE GENOMIC DNA]</scope>
    <source>
        <strain evidence="2 3">BA1</strain>
    </source>
</reference>
<comment type="caution">
    <text evidence="2">The sequence shown here is derived from an EMBL/GenBank/DDBJ whole genome shotgun (WGS) entry which is preliminary data.</text>
</comment>
<dbReference type="Proteomes" id="UP000023464">
    <property type="component" value="Unassembled WGS sequence"/>
</dbReference>
<feature type="transmembrane region" description="Helical" evidence="1">
    <location>
        <begin position="20"/>
        <end position="36"/>
    </location>
</feature>